<dbReference type="GO" id="GO:0009298">
    <property type="term" value="P:GDP-mannose biosynthetic process"/>
    <property type="evidence" value="ECO:0007669"/>
    <property type="project" value="TreeGrafter"/>
</dbReference>
<dbReference type="Gene3D" id="2.60.120.10">
    <property type="entry name" value="Jelly Rolls"/>
    <property type="match status" value="1"/>
</dbReference>
<accession>K1XYB0</accession>
<dbReference type="GO" id="GO:0004475">
    <property type="term" value="F:mannose-1-phosphate guanylyltransferase (GTP) activity"/>
    <property type="evidence" value="ECO:0007669"/>
    <property type="project" value="TreeGrafter"/>
</dbReference>
<dbReference type="EMBL" id="AMFJ01034197">
    <property type="protein sequence ID" value="EKD29971.1"/>
    <property type="molecule type" value="Genomic_DNA"/>
</dbReference>
<dbReference type="GO" id="GO:0005976">
    <property type="term" value="P:polysaccharide metabolic process"/>
    <property type="evidence" value="ECO:0007669"/>
    <property type="project" value="InterPro"/>
</dbReference>
<dbReference type="PANTHER" id="PTHR46390">
    <property type="entry name" value="MANNOSE-1-PHOSPHATE GUANYLYLTRANSFERASE"/>
    <property type="match status" value="1"/>
</dbReference>
<dbReference type="InterPro" id="IPR051161">
    <property type="entry name" value="Mannose-6P_isomerase_type2"/>
</dbReference>
<dbReference type="Gene3D" id="3.10.580.10">
    <property type="entry name" value="CBS-domain"/>
    <property type="match status" value="1"/>
</dbReference>
<gene>
    <name evidence="2" type="ORF">ACD_78C00197G0006</name>
</gene>
<dbReference type="PANTHER" id="PTHR46390:SF1">
    <property type="entry name" value="MANNOSE-1-PHOSPHATE GUANYLYLTRANSFERASE"/>
    <property type="match status" value="1"/>
</dbReference>
<name>K1XYB0_9BACT</name>
<dbReference type="InterPro" id="IPR014710">
    <property type="entry name" value="RmlC-like_jellyroll"/>
</dbReference>
<dbReference type="InterPro" id="IPR011051">
    <property type="entry name" value="RmlC_Cupin_sf"/>
</dbReference>
<dbReference type="InterPro" id="IPR001538">
    <property type="entry name" value="Man6P_isomerase-2_C"/>
</dbReference>
<comment type="caution">
    <text evidence="2">The sequence shown here is derived from an EMBL/GenBank/DDBJ whole genome shotgun (WGS) entry which is preliminary data.</text>
</comment>
<feature type="domain" description="Mannose-6-phosphate isomerase type II C-terminal" evidence="1">
    <location>
        <begin position="132"/>
        <end position="235"/>
    </location>
</feature>
<dbReference type="Pfam" id="PF01050">
    <property type="entry name" value="MannoseP_isomer"/>
    <property type="match status" value="1"/>
</dbReference>
<evidence type="ECO:0000259" key="1">
    <source>
        <dbReference type="Pfam" id="PF01050"/>
    </source>
</evidence>
<dbReference type="SUPFAM" id="SSF54631">
    <property type="entry name" value="CBS-domain pair"/>
    <property type="match status" value="1"/>
</dbReference>
<organism evidence="2">
    <name type="scientific">uncultured bacterium</name>
    <name type="common">gcode 4</name>
    <dbReference type="NCBI Taxonomy" id="1234023"/>
    <lineage>
        <taxon>Bacteria</taxon>
        <taxon>environmental samples</taxon>
    </lineage>
</organism>
<evidence type="ECO:0000313" key="2">
    <source>
        <dbReference type="EMBL" id="EKD29971.1"/>
    </source>
</evidence>
<dbReference type="SUPFAM" id="SSF51182">
    <property type="entry name" value="RmlC-like cupins"/>
    <property type="match status" value="1"/>
</dbReference>
<dbReference type="CDD" id="cd02213">
    <property type="entry name" value="cupin_PMI_typeII_C"/>
    <property type="match status" value="1"/>
</dbReference>
<dbReference type="InterPro" id="IPR046342">
    <property type="entry name" value="CBS_dom_sf"/>
</dbReference>
<sequence>MNLSQYIVKLDGAILDIYKSYNSTWVKFCFVEDNSKIVWVISDWDITRIVIERWGFDFNISDVVNRNFKFLTKMNYKPEDILKIFLEDKILFIPILDENKKIIDLITEEKFYSNILLQDNIIDDNLNDITPRPWWFYKSIYLSRDTRSKILCVYPKQKLSLQKHLHREEHWIIVNWHWEIILEESSRKLEKWDYFFIPKWTKHRIANNSESENLYFIEVQLWSYFWEDDIIRFHDEYWRIQNQ</sequence>
<reference evidence="2" key="1">
    <citation type="journal article" date="2012" name="Science">
        <title>Fermentation, hydrogen, and sulfur metabolism in multiple uncultivated bacterial phyla.</title>
        <authorList>
            <person name="Wrighton K.C."/>
            <person name="Thomas B.C."/>
            <person name="Sharon I."/>
            <person name="Miller C.S."/>
            <person name="Castelle C.J."/>
            <person name="VerBerkmoes N.C."/>
            <person name="Wilkins M.J."/>
            <person name="Hettich R.L."/>
            <person name="Lipton M.S."/>
            <person name="Williams K.H."/>
            <person name="Long P.E."/>
            <person name="Banfield J.F."/>
        </authorList>
    </citation>
    <scope>NUCLEOTIDE SEQUENCE [LARGE SCALE GENOMIC DNA]</scope>
</reference>
<dbReference type="AlphaFoldDB" id="K1XYB0"/>
<protein>
    <recommendedName>
        <fullName evidence="1">Mannose-6-phosphate isomerase type II C-terminal domain-containing protein</fullName>
    </recommendedName>
</protein>
<proteinExistence type="predicted"/>